<dbReference type="EMBL" id="LAZR01000509">
    <property type="protein sequence ID" value="KKN66146.1"/>
    <property type="molecule type" value="Genomic_DNA"/>
</dbReference>
<name>A0A0F9UY37_9ZZZZ</name>
<evidence type="ECO:0000313" key="1">
    <source>
        <dbReference type="EMBL" id="KKN66146.1"/>
    </source>
</evidence>
<dbReference type="AlphaFoldDB" id="A0A0F9UY37"/>
<organism evidence="1">
    <name type="scientific">marine sediment metagenome</name>
    <dbReference type="NCBI Taxonomy" id="412755"/>
    <lineage>
        <taxon>unclassified sequences</taxon>
        <taxon>metagenomes</taxon>
        <taxon>ecological metagenomes</taxon>
    </lineage>
</organism>
<protein>
    <submittedName>
        <fullName evidence="1">Uncharacterized protein</fullName>
    </submittedName>
</protein>
<reference evidence="1" key="1">
    <citation type="journal article" date="2015" name="Nature">
        <title>Complex archaea that bridge the gap between prokaryotes and eukaryotes.</title>
        <authorList>
            <person name="Spang A."/>
            <person name="Saw J.H."/>
            <person name="Jorgensen S.L."/>
            <person name="Zaremba-Niedzwiedzka K."/>
            <person name="Martijn J."/>
            <person name="Lind A.E."/>
            <person name="van Eijk R."/>
            <person name="Schleper C."/>
            <person name="Guy L."/>
            <person name="Ettema T.J."/>
        </authorList>
    </citation>
    <scope>NUCLEOTIDE SEQUENCE</scope>
</reference>
<accession>A0A0F9UY37</accession>
<proteinExistence type="predicted"/>
<sequence length="43" mass="5023">MHRVNHREPAQGTQFVHLVVHMEVGEVALEFFDLLFQALHLIL</sequence>
<comment type="caution">
    <text evidence="1">The sequence shown here is derived from an EMBL/GenBank/DDBJ whole genome shotgun (WGS) entry which is preliminary data.</text>
</comment>
<gene>
    <name evidence="1" type="ORF">LCGC14_0474360</name>
</gene>